<dbReference type="AlphaFoldDB" id="A0AAF0EZQ7"/>
<sequence>MLTALFPPPATWDPEQGIPDQSGRVAIVTGGNTGIGYLTVYWLLKKNAKVYLAARSEGRAREAIQKLEAENLPGSVEWLKLDLADLNSVKAFATAFQGKEKRLDLLFNNGGVMYPRLMPDTVDGYEMHLGTNGLGHHYLTKLLLPTLLATQKVSPSNPPRVCFTSSLAHRFASAEGFKPEDPTGLGSRPFYLSPASRAYGTSKLVNILSANKFQRQYGPEGLVFTSVHPGILYTELMRDWNPLFGVTQLIQSYLFYPASMGCLTQLFANTAPEAAKKGGSYFVPWAREAEPMPIAHDKANQDAFDAWVDVQVAKHVK</sequence>
<dbReference type="InterPro" id="IPR002347">
    <property type="entry name" value="SDR_fam"/>
</dbReference>
<gene>
    <name evidence="4" type="ORF">MJAP1_000328</name>
</gene>
<accession>A0AAF0EZQ7</accession>
<comment type="similarity">
    <text evidence="1">Belongs to the short-chain dehydrogenases/reductases (SDR) family.</text>
</comment>
<dbReference type="InterPro" id="IPR036291">
    <property type="entry name" value="NAD(P)-bd_dom_sf"/>
</dbReference>
<name>A0AAF0EZQ7_9BASI</name>
<dbReference type="Gene3D" id="3.40.50.720">
    <property type="entry name" value="NAD(P)-binding Rossmann-like Domain"/>
    <property type="match status" value="1"/>
</dbReference>
<protein>
    <recommendedName>
        <fullName evidence="6">NAD(P)-binding protein</fullName>
    </recommendedName>
</protein>
<dbReference type="GeneID" id="85223977"/>
<dbReference type="Pfam" id="PF00106">
    <property type="entry name" value="adh_short"/>
    <property type="match status" value="1"/>
</dbReference>
<dbReference type="PANTHER" id="PTHR24320">
    <property type="entry name" value="RETINOL DEHYDROGENASE"/>
    <property type="match status" value="1"/>
</dbReference>
<dbReference type="RefSeq" id="XP_060120281.1">
    <property type="nucleotide sequence ID" value="XM_060264298.1"/>
</dbReference>
<dbReference type="GO" id="GO:0016491">
    <property type="term" value="F:oxidoreductase activity"/>
    <property type="evidence" value="ECO:0007669"/>
    <property type="project" value="UniProtKB-KW"/>
</dbReference>
<dbReference type="EMBL" id="CP119958">
    <property type="protein sequence ID" value="WFD37384.1"/>
    <property type="molecule type" value="Genomic_DNA"/>
</dbReference>
<evidence type="ECO:0000313" key="5">
    <source>
        <dbReference type="Proteomes" id="UP001217754"/>
    </source>
</evidence>
<evidence type="ECO:0000256" key="3">
    <source>
        <dbReference type="ARBA" id="ARBA00023002"/>
    </source>
</evidence>
<dbReference type="SUPFAM" id="SSF51735">
    <property type="entry name" value="NAD(P)-binding Rossmann-fold domains"/>
    <property type="match status" value="1"/>
</dbReference>
<evidence type="ECO:0000256" key="1">
    <source>
        <dbReference type="ARBA" id="ARBA00006484"/>
    </source>
</evidence>
<organism evidence="4 5">
    <name type="scientific">Malassezia japonica</name>
    <dbReference type="NCBI Taxonomy" id="223818"/>
    <lineage>
        <taxon>Eukaryota</taxon>
        <taxon>Fungi</taxon>
        <taxon>Dikarya</taxon>
        <taxon>Basidiomycota</taxon>
        <taxon>Ustilaginomycotina</taxon>
        <taxon>Malasseziomycetes</taxon>
        <taxon>Malasseziales</taxon>
        <taxon>Malasseziaceae</taxon>
        <taxon>Malassezia</taxon>
    </lineage>
</organism>
<dbReference type="PANTHER" id="PTHR24320:SF282">
    <property type="entry name" value="WW DOMAIN-CONTAINING OXIDOREDUCTASE"/>
    <property type="match status" value="1"/>
</dbReference>
<evidence type="ECO:0000256" key="2">
    <source>
        <dbReference type="ARBA" id="ARBA00022857"/>
    </source>
</evidence>
<dbReference type="PRINTS" id="PR00081">
    <property type="entry name" value="GDHRDH"/>
</dbReference>
<keyword evidence="5" id="KW-1185">Reference proteome</keyword>
<dbReference type="Proteomes" id="UP001217754">
    <property type="component" value="Chromosome 1"/>
</dbReference>
<evidence type="ECO:0008006" key="6">
    <source>
        <dbReference type="Google" id="ProtNLM"/>
    </source>
</evidence>
<keyword evidence="3" id="KW-0560">Oxidoreductase</keyword>
<keyword evidence="2" id="KW-0521">NADP</keyword>
<proteinExistence type="inferred from homology"/>
<evidence type="ECO:0000313" key="4">
    <source>
        <dbReference type="EMBL" id="WFD37384.1"/>
    </source>
</evidence>
<reference evidence="4" key="1">
    <citation type="submission" date="2023-03" db="EMBL/GenBank/DDBJ databases">
        <title>Mating type loci evolution in Malassezia.</title>
        <authorList>
            <person name="Coelho M.A."/>
        </authorList>
    </citation>
    <scope>NUCLEOTIDE SEQUENCE</scope>
    <source>
        <strain evidence="4">CBS 9431</strain>
    </source>
</reference>